<dbReference type="GO" id="GO:0015385">
    <property type="term" value="F:sodium:proton antiporter activity"/>
    <property type="evidence" value="ECO:0007669"/>
    <property type="project" value="InterPro"/>
</dbReference>
<feature type="transmembrane region" description="Helical" evidence="6">
    <location>
        <begin position="345"/>
        <end position="363"/>
    </location>
</feature>
<dbReference type="Proteomes" id="UP000030655">
    <property type="component" value="Unassembled WGS sequence"/>
</dbReference>
<evidence type="ECO:0000256" key="1">
    <source>
        <dbReference type="ARBA" id="ARBA00004141"/>
    </source>
</evidence>
<dbReference type="InterPro" id="IPR006153">
    <property type="entry name" value="Cation/H_exchanger_TM"/>
</dbReference>
<feature type="transmembrane region" description="Helical" evidence="6">
    <location>
        <begin position="235"/>
        <end position="253"/>
    </location>
</feature>
<dbReference type="EMBL" id="KK365259">
    <property type="protein sequence ID" value="KCZ79545.1"/>
    <property type="molecule type" value="Genomic_DNA"/>
</dbReference>
<gene>
    <name evidence="8" type="ORF">H312_03069</name>
</gene>
<evidence type="ECO:0000259" key="7">
    <source>
        <dbReference type="Pfam" id="PF00999"/>
    </source>
</evidence>
<evidence type="ECO:0000256" key="5">
    <source>
        <dbReference type="SAM" id="MobiDB-lite"/>
    </source>
</evidence>
<dbReference type="GO" id="GO:0120029">
    <property type="term" value="P:proton export across plasma membrane"/>
    <property type="evidence" value="ECO:0007669"/>
    <property type="project" value="InterPro"/>
</dbReference>
<feature type="transmembrane region" description="Helical" evidence="6">
    <location>
        <begin position="312"/>
        <end position="333"/>
    </location>
</feature>
<keyword evidence="3 6" id="KW-1133">Transmembrane helix</keyword>
<evidence type="ECO:0000256" key="6">
    <source>
        <dbReference type="SAM" id="Phobius"/>
    </source>
</evidence>
<dbReference type="PANTHER" id="PTHR31382">
    <property type="entry name" value="NA(+)/H(+) ANTIPORTER"/>
    <property type="match status" value="1"/>
</dbReference>
<evidence type="ECO:0000256" key="4">
    <source>
        <dbReference type="ARBA" id="ARBA00023136"/>
    </source>
</evidence>
<feature type="transmembrane region" description="Helical" evidence="6">
    <location>
        <begin position="94"/>
        <end position="116"/>
    </location>
</feature>
<feature type="region of interest" description="Disordered" evidence="5">
    <location>
        <begin position="425"/>
        <end position="447"/>
    </location>
</feature>
<evidence type="ECO:0000256" key="3">
    <source>
        <dbReference type="ARBA" id="ARBA00022989"/>
    </source>
</evidence>
<accession>A0A059EXD8</accession>
<feature type="transmembrane region" description="Helical" evidence="6">
    <location>
        <begin position="204"/>
        <end position="223"/>
    </location>
</feature>
<protein>
    <recommendedName>
        <fullName evidence="7">Cation/H+ exchanger transmembrane domain-containing protein</fullName>
    </recommendedName>
</protein>
<keyword evidence="4 6" id="KW-0472">Membrane</keyword>
<dbReference type="GO" id="GO:0036376">
    <property type="term" value="P:sodium ion export across plasma membrane"/>
    <property type="evidence" value="ECO:0007669"/>
    <property type="project" value="InterPro"/>
</dbReference>
<dbReference type="Gene3D" id="1.20.1530.20">
    <property type="match status" value="1"/>
</dbReference>
<sequence length="447" mass="50752">MIALYKILAVIGLFNIGFGLISLFIKERLYLSETLIATIIGCLIGKNVFNLVDLTEDLGDNFLYQLSRFVITIQVVAVGAHVPKEYFKRAWKSMFVLLCPIMIISWIVASLIIKFLGNMSYAYSFLVGACVTPTDPVLASGILKGKFANRYIPVHLRKLLAFESGANDGLGLPFLAIAMLYIIYKDNTSKIYKEWLCRTWMYEIGLAVLLGIVIGMVAKILLCHSKKYNLIDKDSYLAFILALSFFVSGFTAFIQIDDIFACFITGIAFAWCREEILEEVKESQLIEILDMISSLSFFIFFGNIFSWKSFTFRNLAISLFIVFFRRLPFVILFKKFLPQLYNNKEVFFAGWYGPIGVGAIFLAEHAKQEMLHKESKIILSEDVINLVHMIVLSSVFLHGITAPVVHFHLRKSTSVDPEELYELSEYSESEAAAPKKNLNFDNDDDEI</sequence>
<dbReference type="GO" id="GO:0005886">
    <property type="term" value="C:plasma membrane"/>
    <property type="evidence" value="ECO:0007669"/>
    <property type="project" value="InterPro"/>
</dbReference>
<feature type="transmembrane region" description="Helical" evidence="6">
    <location>
        <begin position="288"/>
        <end position="306"/>
    </location>
</feature>
<feature type="transmembrane region" description="Helical" evidence="6">
    <location>
        <begin position="7"/>
        <end position="25"/>
    </location>
</feature>
<organism evidence="8 9">
    <name type="scientific">Anncaliia algerae PRA339</name>
    <dbReference type="NCBI Taxonomy" id="1288291"/>
    <lineage>
        <taxon>Eukaryota</taxon>
        <taxon>Fungi</taxon>
        <taxon>Fungi incertae sedis</taxon>
        <taxon>Microsporidia</taxon>
        <taxon>Tubulinosematoidea</taxon>
        <taxon>Tubulinosematidae</taxon>
        <taxon>Anncaliia</taxon>
    </lineage>
</organism>
<evidence type="ECO:0000256" key="2">
    <source>
        <dbReference type="ARBA" id="ARBA00022692"/>
    </source>
</evidence>
<feature type="transmembrane region" description="Helical" evidence="6">
    <location>
        <begin position="122"/>
        <end position="143"/>
    </location>
</feature>
<evidence type="ECO:0000313" key="8">
    <source>
        <dbReference type="EMBL" id="KCZ79545.1"/>
    </source>
</evidence>
<dbReference type="STRING" id="1288291.A0A059EXD8"/>
<dbReference type="OrthoDB" id="2190219at2759"/>
<dbReference type="AlphaFoldDB" id="A0A059EXD8"/>
<reference evidence="8 9" key="2">
    <citation type="submission" date="2014-03" db="EMBL/GenBank/DDBJ databases">
        <title>The Genome Sequence of Anncaliia algerae insect isolate PRA339.</title>
        <authorList>
            <consortium name="The Broad Institute Genome Sequencing Platform"/>
            <consortium name="The Broad Institute Genome Sequencing Center for Infectious Disease"/>
            <person name="Cuomo C."/>
            <person name="Becnel J."/>
            <person name="Sanscrainte N."/>
            <person name="Walker B."/>
            <person name="Young S.K."/>
            <person name="Zeng Q."/>
            <person name="Gargeya S."/>
            <person name="Fitzgerald M."/>
            <person name="Haas B."/>
            <person name="Abouelleil A."/>
            <person name="Alvarado L."/>
            <person name="Arachchi H.M."/>
            <person name="Berlin A.M."/>
            <person name="Chapman S.B."/>
            <person name="Dewar J."/>
            <person name="Goldberg J."/>
            <person name="Griggs A."/>
            <person name="Gujja S."/>
            <person name="Hansen M."/>
            <person name="Howarth C."/>
            <person name="Imamovic A."/>
            <person name="Larimer J."/>
            <person name="McCowan C."/>
            <person name="Murphy C."/>
            <person name="Neiman D."/>
            <person name="Pearson M."/>
            <person name="Priest M."/>
            <person name="Roberts A."/>
            <person name="Saif S."/>
            <person name="Shea T."/>
            <person name="Sisk P."/>
            <person name="Sykes S."/>
            <person name="Wortman J."/>
            <person name="Nusbaum C."/>
            <person name="Birren B."/>
        </authorList>
    </citation>
    <scope>NUCLEOTIDE SEQUENCE [LARGE SCALE GENOMIC DNA]</scope>
    <source>
        <strain evidence="8 9">PRA339</strain>
    </source>
</reference>
<name>A0A059EXD8_9MICR</name>
<feature type="domain" description="Cation/H+ exchanger transmembrane" evidence="7">
    <location>
        <begin position="22"/>
        <end position="404"/>
    </location>
</feature>
<feature type="transmembrane region" description="Helical" evidence="6">
    <location>
        <begin position="383"/>
        <end position="405"/>
    </location>
</feature>
<dbReference type="HOGENOM" id="CLU_008635_5_0_1"/>
<comment type="subcellular location">
    <subcellularLocation>
        <location evidence="1">Membrane</location>
        <topology evidence="1">Multi-pass membrane protein</topology>
    </subcellularLocation>
</comment>
<feature type="transmembrane region" description="Helical" evidence="6">
    <location>
        <begin position="164"/>
        <end position="184"/>
    </location>
</feature>
<dbReference type="InterPro" id="IPR038770">
    <property type="entry name" value="Na+/solute_symporter_sf"/>
</dbReference>
<dbReference type="Pfam" id="PF00999">
    <property type="entry name" value="Na_H_Exchanger"/>
    <property type="match status" value="1"/>
</dbReference>
<dbReference type="InterPro" id="IPR004712">
    <property type="entry name" value="Na+/H+_antiporter_fungi"/>
</dbReference>
<dbReference type="GO" id="GO:0042391">
    <property type="term" value="P:regulation of membrane potential"/>
    <property type="evidence" value="ECO:0007669"/>
    <property type="project" value="InterPro"/>
</dbReference>
<keyword evidence="2 6" id="KW-0812">Transmembrane</keyword>
<dbReference type="VEuPathDB" id="MicrosporidiaDB:H312_03069"/>
<dbReference type="PANTHER" id="PTHR31382:SF1">
    <property type="entry name" value="SODIUM ION_PROTON EXCHANGER (EUROFUNG)"/>
    <property type="match status" value="1"/>
</dbReference>
<keyword evidence="9" id="KW-1185">Reference proteome</keyword>
<reference evidence="9" key="1">
    <citation type="submission" date="2013-02" db="EMBL/GenBank/DDBJ databases">
        <authorList>
            <consortium name="The Broad Institute Genome Sequencing Platform"/>
            <person name="Cuomo C."/>
            <person name="Becnel J."/>
            <person name="Sanscrainte N."/>
            <person name="Walker B."/>
            <person name="Young S.K."/>
            <person name="Zeng Q."/>
            <person name="Gargeya S."/>
            <person name="Fitzgerald M."/>
            <person name="Haas B."/>
            <person name="Abouelleil A."/>
            <person name="Alvarado L."/>
            <person name="Arachchi H.M."/>
            <person name="Berlin A.M."/>
            <person name="Chapman S.B."/>
            <person name="Dewar J."/>
            <person name="Goldberg J."/>
            <person name="Griggs A."/>
            <person name="Gujja S."/>
            <person name="Hansen M."/>
            <person name="Howarth C."/>
            <person name="Imamovic A."/>
            <person name="Larimer J."/>
            <person name="McCowan C."/>
            <person name="Murphy C."/>
            <person name="Neiman D."/>
            <person name="Pearson M."/>
            <person name="Priest M."/>
            <person name="Roberts A."/>
            <person name="Saif S."/>
            <person name="Shea T."/>
            <person name="Sisk P."/>
            <person name="Sykes S."/>
            <person name="Wortman J."/>
            <person name="Nusbaum C."/>
            <person name="Birren B."/>
        </authorList>
    </citation>
    <scope>NUCLEOTIDE SEQUENCE [LARGE SCALE GENOMIC DNA]</scope>
    <source>
        <strain evidence="9">PRA339</strain>
    </source>
</reference>
<evidence type="ECO:0000313" key="9">
    <source>
        <dbReference type="Proteomes" id="UP000030655"/>
    </source>
</evidence>
<proteinExistence type="predicted"/>